<dbReference type="Gene3D" id="3.40.50.150">
    <property type="entry name" value="Vaccinia Virus protein VP39"/>
    <property type="match status" value="1"/>
</dbReference>
<evidence type="ECO:0000259" key="2">
    <source>
        <dbReference type="Pfam" id="PF08484"/>
    </source>
</evidence>
<dbReference type="SUPFAM" id="SSF53335">
    <property type="entry name" value="S-adenosyl-L-methionine-dependent methyltransferases"/>
    <property type="match status" value="1"/>
</dbReference>
<protein>
    <submittedName>
        <fullName evidence="3">Class I SAM-dependent methyltransferase</fullName>
    </submittedName>
</protein>
<reference evidence="4" key="1">
    <citation type="journal article" date="2019" name="Int. J. Syst. Evol. Microbiol.">
        <title>The Global Catalogue of Microorganisms (GCM) 10K type strain sequencing project: providing services to taxonomists for standard genome sequencing and annotation.</title>
        <authorList>
            <consortium name="The Broad Institute Genomics Platform"/>
            <consortium name="The Broad Institute Genome Sequencing Center for Infectious Disease"/>
            <person name="Wu L."/>
            <person name="Ma J."/>
        </authorList>
    </citation>
    <scope>NUCLEOTIDE SEQUENCE [LARGE SCALE GENOMIC DNA]</scope>
    <source>
        <strain evidence="4">JCM 18055</strain>
    </source>
</reference>
<comment type="caution">
    <text evidence="3">The sequence shown here is derived from an EMBL/GenBank/DDBJ whole genome shotgun (WGS) entry which is preliminary data.</text>
</comment>
<dbReference type="Proteomes" id="UP001500325">
    <property type="component" value="Unassembled WGS sequence"/>
</dbReference>
<dbReference type="Gene3D" id="6.20.50.110">
    <property type="entry name" value="Methyltransferase, zinc-binding domain"/>
    <property type="match status" value="1"/>
</dbReference>
<evidence type="ECO:0000313" key="3">
    <source>
        <dbReference type="EMBL" id="GAA4673411.1"/>
    </source>
</evidence>
<gene>
    <name evidence="3" type="ORF">GCM10023215_01080</name>
</gene>
<proteinExistence type="predicted"/>
<dbReference type="Pfam" id="PF08484">
    <property type="entry name" value="Methyltransf_14"/>
    <property type="match status" value="1"/>
</dbReference>
<dbReference type="InterPro" id="IPR029063">
    <property type="entry name" value="SAM-dependent_MTases_sf"/>
</dbReference>
<dbReference type="EMBL" id="BAABIC010000001">
    <property type="protein sequence ID" value="GAA4673411.1"/>
    <property type="molecule type" value="Genomic_DNA"/>
</dbReference>
<dbReference type="RefSeq" id="WP_345377610.1">
    <property type="nucleotide sequence ID" value="NZ_BAABIC010000001.1"/>
</dbReference>
<evidence type="ECO:0000313" key="4">
    <source>
        <dbReference type="Proteomes" id="UP001500325"/>
    </source>
</evidence>
<organism evidence="3 4">
    <name type="scientific">Pseudonocardia yuanmonensis</name>
    <dbReference type="NCBI Taxonomy" id="1095914"/>
    <lineage>
        <taxon>Bacteria</taxon>
        <taxon>Bacillati</taxon>
        <taxon>Actinomycetota</taxon>
        <taxon>Actinomycetes</taxon>
        <taxon>Pseudonocardiales</taxon>
        <taxon>Pseudonocardiaceae</taxon>
        <taxon>Pseudonocardia</taxon>
    </lineage>
</organism>
<dbReference type="Pfam" id="PF08421">
    <property type="entry name" value="Methyltransf_13"/>
    <property type="match status" value="1"/>
</dbReference>
<keyword evidence="4" id="KW-1185">Reference proteome</keyword>
<feature type="domain" description="Methyltransferase putative zinc binding" evidence="1">
    <location>
        <begin position="4"/>
        <end position="56"/>
    </location>
</feature>
<name>A0ABP8VUX8_9PSEU</name>
<feature type="domain" description="C-methyltransferase" evidence="2">
    <location>
        <begin position="207"/>
        <end position="359"/>
    </location>
</feature>
<dbReference type="GO" id="GO:0032259">
    <property type="term" value="P:methylation"/>
    <property type="evidence" value="ECO:0007669"/>
    <property type="project" value="UniProtKB-KW"/>
</dbReference>
<sequence length="366" mass="38540">MIRCRFCGSDQGALVLDAGLQPASDLFPPASDPGPDELHPLRMWMCAGCSLAQLVEDPTVPEEPRGQEPEALLRQAADAVDSLAAAGLLTSGSRVLEYTSPHGGDWLHLLTARGLVPAGPGEKADLVVDNIGLMHEPDQATALRERVDRLAPGGTLVLQYHSFATILEHGQWNALRHGHYAYYSTPALVGMLSSLGLSAVTAFRFPLYGGTVLLVATLGGSPDARLDRLLAEEIEAGAVDPRAASLLQRDCSATSEALATFLAAERTAGRRVAGYSAASRAVALLCRAVVGPDLLELIGDASPAKAGRRMPGSAVPIVAPAELVDAKPDSVILFVPDLLDEVRRAMPEIEANGGTWVVAEDLARAR</sequence>
<evidence type="ECO:0000259" key="1">
    <source>
        <dbReference type="Pfam" id="PF08421"/>
    </source>
</evidence>
<dbReference type="InterPro" id="IPR013691">
    <property type="entry name" value="MeTrfase_14"/>
</dbReference>
<accession>A0ABP8VUX8</accession>
<dbReference type="GO" id="GO:0008168">
    <property type="term" value="F:methyltransferase activity"/>
    <property type="evidence" value="ECO:0007669"/>
    <property type="project" value="UniProtKB-KW"/>
</dbReference>
<dbReference type="InterPro" id="IPR013630">
    <property type="entry name" value="Methyltransf_Zn-bd_dom_put"/>
</dbReference>
<keyword evidence="3" id="KW-0489">Methyltransferase</keyword>
<keyword evidence="3" id="KW-0808">Transferase</keyword>
<dbReference type="InterPro" id="IPR038576">
    <property type="entry name" value="Methyltransf_Zn-bd_dom_put_sf"/>
</dbReference>
<dbReference type="Gene3D" id="3.40.50.720">
    <property type="entry name" value="NAD(P)-binding Rossmann-like Domain"/>
    <property type="match status" value="1"/>
</dbReference>